<feature type="signal peptide" evidence="1">
    <location>
        <begin position="1"/>
        <end position="24"/>
    </location>
</feature>
<keyword evidence="3" id="KW-0503">Monooxygenase</keyword>
<dbReference type="InterPro" id="IPR011008">
    <property type="entry name" value="Dimeric_a/b-barrel"/>
</dbReference>
<evidence type="ECO:0000313" key="3">
    <source>
        <dbReference type="EMBL" id="WEF34572.1"/>
    </source>
</evidence>
<feature type="domain" description="ABM" evidence="2">
    <location>
        <begin position="34"/>
        <end position="127"/>
    </location>
</feature>
<accession>A0ABY8BF89</accession>
<dbReference type="PANTHER" id="PTHR33336:SF3">
    <property type="entry name" value="ABM DOMAIN-CONTAINING PROTEIN"/>
    <property type="match status" value="1"/>
</dbReference>
<dbReference type="InterPro" id="IPR050744">
    <property type="entry name" value="AI-2_Isomerase_LsrG"/>
</dbReference>
<dbReference type="SUPFAM" id="SSF54909">
    <property type="entry name" value="Dimeric alpha+beta barrel"/>
    <property type="match status" value="1"/>
</dbReference>
<dbReference type="InterPro" id="IPR007138">
    <property type="entry name" value="ABM_dom"/>
</dbReference>
<organism evidence="3 4">
    <name type="scientific">Pseudoduganella chitinolytica</name>
    <dbReference type="NCBI Taxonomy" id="34070"/>
    <lineage>
        <taxon>Bacteria</taxon>
        <taxon>Pseudomonadati</taxon>
        <taxon>Pseudomonadota</taxon>
        <taxon>Betaproteobacteria</taxon>
        <taxon>Burkholderiales</taxon>
        <taxon>Oxalobacteraceae</taxon>
        <taxon>Telluria group</taxon>
        <taxon>Pseudoduganella</taxon>
    </lineage>
</organism>
<evidence type="ECO:0000259" key="2">
    <source>
        <dbReference type="PROSITE" id="PS51725"/>
    </source>
</evidence>
<dbReference type="RefSeq" id="WP_277417247.1">
    <property type="nucleotide sequence ID" value="NZ_CP119083.1"/>
</dbReference>
<reference evidence="3 4" key="1">
    <citation type="submission" date="2023-02" db="EMBL/GenBank/DDBJ databases">
        <title>Gemone sequence of Telluria chitinolytica ACM 3522T.</title>
        <authorList>
            <person name="Frediansyah A."/>
            <person name="Miess H."/>
            <person name="Gross H."/>
        </authorList>
    </citation>
    <scope>NUCLEOTIDE SEQUENCE [LARGE SCALE GENOMIC DNA]</scope>
    <source>
        <strain evidence="3 4">ACM 3522</strain>
    </source>
</reference>
<name>A0ABY8BF89_9BURK</name>
<evidence type="ECO:0000256" key="1">
    <source>
        <dbReference type="SAM" id="SignalP"/>
    </source>
</evidence>
<gene>
    <name evidence="3" type="ORF">PX653_07350</name>
</gene>
<dbReference type="EMBL" id="CP119083">
    <property type="protein sequence ID" value="WEF34572.1"/>
    <property type="molecule type" value="Genomic_DNA"/>
</dbReference>
<protein>
    <submittedName>
        <fullName evidence="3">Quinol monooxygenase</fullName>
    </submittedName>
</protein>
<sequence>MKTLSRKTLAVAALAASLSGTVLAESPAAGPAPLVRIAELEIDPARVAAYEAAVKEEIEASIRLEPGVLAIYAVAEKERPNRFRFFEIYADDAAYRKHIDSPHFRKYAEATRTMILSKQLLDTVPVMLGAKPR</sequence>
<keyword evidence="1" id="KW-0732">Signal</keyword>
<feature type="chain" id="PRO_5046211997" evidence="1">
    <location>
        <begin position="25"/>
        <end position="133"/>
    </location>
</feature>
<keyword evidence="3" id="KW-0560">Oxidoreductase</keyword>
<proteinExistence type="predicted"/>
<dbReference type="Pfam" id="PF03992">
    <property type="entry name" value="ABM"/>
    <property type="match status" value="1"/>
</dbReference>
<evidence type="ECO:0000313" key="4">
    <source>
        <dbReference type="Proteomes" id="UP001216510"/>
    </source>
</evidence>
<keyword evidence="4" id="KW-1185">Reference proteome</keyword>
<dbReference type="PANTHER" id="PTHR33336">
    <property type="entry name" value="QUINOL MONOOXYGENASE YGIN-RELATED"/>
    <property type="match status" value="1"/>
</dbReference>
<dbReference type="GO" id="GO:0004497">
    <property type="term" value="F:monooxygenase activity"/>
    <property type="evidence" value="ECO:0007669"/>
    <property type="project" value="UniProtKB-KW"/>
</dbReference>
<dbReference type="Gene3D" id="3.30.70.100">
    <property type="match status" value="1"/>
</dbReference>
<dbReference type="Proteomes" id="UP001216510">
    <property type="component" value="Chromosome"/>
</dbReference>
<dbReference type="PROSITE" id="PS51725">
    <property type="entry name" value="ABM"/>
    <property type="match status" value="1"/>
</dbReference>